<evidence type="ECO:0000313" key="1">
    <source>
        <dbReference type="EMBL" id="KAJ2965246.1"/>
    </source>
</evidence>
<protein>
    <submittedName>
        <fullName evidence="1">Uncharacterized protein</fullName>
    </submittedName>
</protein>
<accession>A0ACC1MG54</accession>
<gene>
    <name evidence="1" type="ORF">NQ176_g10705</name>
</gene>
<reference evidence="1" key="1">
    <citation type="submission" date="2022-08" db="EMBL/GenBank/DDBJ databases">
        <title>Genome Sequence of Lecanicillium fungicola.</title>
        <authorList>
            <person name="Buettner E."/>
        </authorList>
    </citation>
    <scope>NUCLEOTIDE SEQUENCE</scope>
    <source>
        <strain evidence="1">Babe33</strain>
    </source>
</reference>
<proteinExistence type="predicted"/>
<comment type="caution">
    <text evidence="1">The sequence shown here is derived from an EMBL/GenBank/DDBJ whole genome shotgun (WGS) entry which is preliminary data.</text>
</comment>
<evidence type="ECO:0000313" key="2">
    <source>
        <dbReference type="Proteomes" id="UP001143910"/>
    </source>
</evidence>
<dbReference type="Proteomes" id="UP001143910">
    <property type="component" value="Unassembled WGS sequence"/>
</dbReference>
<name>A0ACC1MG54_9HYPO</name>
<sequence length="215" mass="22427">MSVVGESQPEPPFLVHLFYNAGSFIHPDSFVDAASLTSINVYTWPSCTLQELAYELADARPSPLPSPSIGTRLVFQLVYPDLKGVSSLGTGSAKFAVKDLGSVVVGGGGPGAEDEDEHPIDAGRGHAGSIRTLQDAHFAAGDYISCAVLPPLANGSIAPAYDATKSQRPPPQEDTRMLVLECREVIGVLHTTHGNILVVAEGGGGAEATGEYKSV</sequence>
<dbReference type="EMBL" id="JANJQO010003069">
    <property type="protein sequence ID" value="KAJ2965246.1"/>
    <property type="molecule type" value="Genomic_DNA"/>
</dbReference>
<organism evidence="1 2">
    <name type="scientific">Zarea fungicola</name>
    <dbReference type="NCBI Taxonomy" id="93591"/>
    <lineage>
        <taxon>Eukaryota</taxon>
        <taxon>Fungi</taxon>
        <taxon>Dikarya</taxon>
        <taxon>Ascomycota</taxon>
        <taxon>Pezizomycotina</taxon>
        <taxon>Sordariomycetes</taxon>
        <taxon>Hypocreomycetidae</taxon>
        <taxon>Hypocreales</taxon>
        <taxon>Cordycipitaceae</taxon>
        <taxon>Zarea</taxon>
    </lineage>
</organism>
<keyword evidence="2" id="KW-1185">Reference proteome</keyword>